<feature type="signal peptide" evidence="2">
    <location>
        <begin position="1"/>
        <end position="21"/>
    </location>
</feature>
<organism evidence="4 6">
    <name type="scientific">Bacillus thuringiensis</name>
    <dbReference type="NCBI Taxonomy" id="1428"/>
    <lineage>
        <taxon>Bacteria</taxon>
        <taxon>Bacillati</taxon>
        <taxon>Bacillota</taxon>
        <taxon>Bacilli</taxon>
        <taxon>Bacillales</taxon>
        <taxon>Bacillaceae</taxon>
        <taxon>Bacillus</taxon>
        <taxon>Bacillus cereus group</taxon>
    </lineage>
</organism>
<dbReference type="KEGG" id="btw:BF38_1467"/>
<evidence type="ECO:0000256" key="2">
    <source>
        <dbReference type="SAM" id="SignalP"/>
    </source>
</evidence>
<keyword evidence="1" id="KW-1133">Transmembrane helix</keyword>
<sequence length="549" mass="62992">MKKWLLLLFSLLLLIPVPISAQKNENPKVLILYSSSDDQITSDTQILNTQVGHFTNNITIKSIKQLAEITDKSSYTHVIYIGEKQEELPTETKEFLENFSGPLLVLGQNIEKLSKRFSFITLKNEDINSDTIEYPTRKLKNTLEDERSIKILDTNGTILANALKGKNTYPLIVQQNNSYYVATPNLFDWMSHYIGEVLFSYFGQKPTNNKVEAYLRLEDVHPAADINQLKEIAELLKEKKMPYMITVIPVYTDPETGKTLHLKDKPELVDLLRSMQDDGAAIIMHGYTHQFYDSETGEGFEFWDVKTDQPIRQPKHEKPKTKDDFPNIEAYNTYVKKGEEFEEKYTTDHIEKGIQELVDAKLYPVAFEAPHYTMSQKGYEILSRYFSTYVGQLQLSDTTWKSMHSPAYRSTPSFLNGMKLMPETVGFIEEDKPHAIAKMKANAVSIAKLSDGVIGAFYHPYLGVKPLKEVLKDLESIPNIEWIDLQKETNEVKMKNIHITTNKDGIHVEKPTSASDVMDYIKQYGFFLILGFLVIVFLLLLRRAKKLES</sequence>
<accession>A0A0B5NM76</accession>
<dbReference type="Gene3D" id="3.20.20.370">
    <property type="entry name" value="Glycoside hydrolase/deacetylase"/>
    <property type="match status" value="1"/>
</dbReference>
<dbReference type="CDD" id="cd10923">
    <property type="entry name" value="CE4_COG5298"/>
    <property type="match status" value="1"/>
</dbReference>
<protein>
    <submittedName>
        <fullName evidence="4">DUF2334 domain-containing protein</fullName>
    </submittedName>
</protein>
<dbReference type="Pfam" id="PF10096">
    <property type="entry name" value="DUF2334"/>
    <property type="match status" value="1"/>
</dbReference>
<dbReference type="GO" id="GO:0005975">
    <property type="term" value="P:carbohydrate metabolic process"/>
    <property type="evidence" value="ECO:0007669"/>
    <property type="project" value="InterPro"/>
</dbReference>
<proteinExistence type="predicted"/>
<evidence type="ECO:0000313" key="5">
    <source>
        <dbReference type="Proteomes" id="UP000031876"/>
    </source>
</evidence>
<dbReference type="Proteomes" id="UP000501107">
    <property type="component" value="Chromosome"/>
</dbReference>
<reference evidence="4 6" key="2">
    <citation type="submission" date="2020-05" db="EMBL/GenBank/DDBJ databases">
        <title>FDA dAtabase for Regulatory Grade micrObial Sequences (FDA-ARGOS): Supporting development and validation of Infectious Disease Dx tests.</title>
        <authorList>
            <person name="Nelson B."/>
            <person name="Plummer A."/>
            <person name="Tallon L."/>
            <person name="Sadzewicz L."/>
            <person name="Zhao X."/>
            <person name="Vavikolanu K."/>
            <person name="Mehta A."/>
            <person name="Aluvathingal J."/>
            <person name="Nadendla S."/>
            <person name="Myers T."/>
            <person name="Yan Y."/>
            <person name="Sichtig H."/>
        </authorList>
    </citation>
    <scope>NUCLEOTIDE SEQUENCE [LARGE SCALE GENOMIC DNA]</scope>
    <source>
        <strain evidence="4 6">FDAARGOS_795</strain>
    </source>
</reference>
<keyword evidence="1" id="KW-0472">Membrane</keyword>
<dbReference type="EMBL" id="CP053980">
    <property type="protein sequence ID" value="QKH25235.1"/>
    <property type="molecule type" value="Genomic_DNA"/>
</dbReference>
<evidence type="ECO:0000256" key="1">
    <source>
        <dbReference type="SAM" id="Phobius"/>
    </source>
</evidence>
<dbReference type="EMBL" id="CP009335">
    <property type="protein sequence ID" value="AJG74452.1"/>
    <property type="molecule type" value="Genomic_DNA"/>
</dbReference>
<evidence type="ECO:0000313" key="6">
    <source>
        <dbReference type="Proteomes" id="UP000501107"/>
    </source>
</evidence>
<feature type="chain" id="PRO_5030004323" evidence="2">
    <location>
        <begin position="22"/>
        <end position="549"/>
    </location>
</feature>
<dbReference type="InterPro" id="IPR018763">
    <property type="entry name" value="DUF2334"/>
</dbReference>
<keyword evidence="2" id="KW-0732">Signal</keyword>
<evidence type="ECO:0000313" key="4">
    <source>
        <dbReference type="EMBL" id="QKH25235.1"/>
    </source>
</evidence>
<reference evidence="3 5" key="1">
    <citation type="journal article" date="2015" name="Genome Announc.">
        <title>Complete genome sequences for 35 biothreat assay-relevant bacillus species.</title>
        <authorList>
            <person name="Johnson S.L."/>
            <person name="Daligault H.E."/>
            <person name="Davenport K.W."/>
            <person name="Jaissle J."/>
            <person name="Frey K.G."/>
            <person name="Ladner J.T."/>
            <person name="Broomall S.M."/>
            <person name="Bishop-Lilly K.A."/>
            <person name="Bruce D.C."/>
            <person name="Gibbons H.S."/>
            <person name="Coyne S.R."/>
            <person name="Lo C.C."/>
            <person name="Meincke L."/>
            <person name="Munk A.C."/>
            <person name="Koroleva G.I."/>
            <person name="Rosenzweig C.N."/>
            <person name="Palacios G.F."/>
            <person name="Redden C.L."/>
            <person name="Minogue T.D."/>
            <person name="Chain P.S."/>
        </authorList>
    </citation>
    <scope>NUCLEOTIDE SEQUENCE [LARGE SCALE GENOMIC DNA]</scope>
    <source>
        <strain evidence="3 5">HD1011</strain>
    </source>
</reference>
<feature type="transmembrane region" description="Helical" evidence="1">
    <location>
        <begin position="524"/>
        <end position="541"/>
    </location>
</feature>
<keyword evidence="1" id="KW-0812">Transmembrane</keyword>
<evidence type="ECO:0000313" key="3">
    <source>
        <dbReference type="EMBL" id="AJG74452.1"/>
    </source>
</evidence>
<gene>
    <name evidence="3" type="ORF">BF38_1467</name>
    <name evidence="4" type="ORF">FOC89_15070</name>
</gene>
<dbReference type="Proteomes" id="UP000031876">
    <property type="component" value="Chromosome"/>
</dbReference>
<dbReference type="SUPFAM" id="SSF88713">
    <property type="entry name" value="Glycoside hydrolase/deacetylase"/>
    <property type="match status" value="1"/>
</dbReference>
<dbReference type="RefSeq" id="WP_000759023.1">
    <property type="nucleotide sequence ID" value="NZ_CP009335.1"/>
</dbReference>
<dbReference type="AlphaFoldDB" id="A0A0B5NM76"/>
<dbReference type="InterPro" id="IPR011330">
    <property type="entry name" value="Glyco_hydro/deAcase_b/a-brl"/>
</dbReference>
<name>A0A0B5NM76_BACTU</name>